<feature type="domain" description="Chorismate-utilising enzyme C-terminal" evidence="16">
    <location>
        <begin position="200"/>
        <end position="453"/>
    </location>
</feature>
<comment type="cofactor">
    <cofactor evidence="1 15">
        <name>Mg(2+)</name>
        <dbReference type="ChEBI" id="CHEBI:18420"/>
    </cofactor>
</comment>
<dbReference type="InterPro" id="IPR005801">
    <property type="entry name" value="ADC_synthase"/>
</dbReference>
<evidence type="ECO:0000256" key="3">
    <source>
        <dbReference type="ARBA" id="ARBA00009562"/>
    </source>
</evidence>
<evidence type="ECO:0000256" key="11">
    <source>
        <dbReference type="ARBA" id="ARBA00023141"/>
    </source>
</evidence>
<name>A0ABV6KV50_9BACI</name>
<accession>A0ABV6KV50</accession>
<comment type="pathway">
    <text evidence="2 15">Amino-acid biosynthesis; L-tryptophan biosynthesis; L-tryptophan from chorismate: step 1/5.</text>
</comment>
<keyword evidence="19" id="KW-1185">Reference proteome</keyword>
<evidence type="ECO:0000259" key="17">
    <source>
        <dbReference type="Pfam" id="PF04715"/>
    </source>
</evidence>
<dbReference type="PRINTS" id="PR00095">
    <property type="entry name" value="ANTSNTHASEI"/>
</dbReference>
<evidence type="ECO:0000256" key="8">
    <source>
        <dbReference type="ARBA" id="ARBA00022723"/>
    </source>
</evidence>
<dbReference type="Pfam" id="PF00425">
    <property type="entry name" value="Chorismate_bind"/>
    <property type="match status" value="1"/>
</dbReference>
<comment type="similarity">
    <text evidence="3 15">Belongs to the anthranilate synthase component I family.</text>
</comment>
<reference evidence="18 19" key="1">
    <citation type="submission" date="2024-09" db="EMBL/GenBank/DDBJ databases">
        <authorList>
            <person name="Sun Q."/>
            <person name="Mori K."/>
        </authorList>
    </citation>
    <scope>NUCLEOTIDE SEQUENCE [LARGE SCALE GENOMIC DNA]</scope>
    <source>
        <strain evidence="18 19">CGMCC 1.9126</strain>
    </source>
</reference>
<keyword evidence="10 15" id="KW-0460">Magnesium</keyword>
<keyword evidence="11 15" id="KW-0057">Aromatic amino acid biosynthesis</keyword>
<keyword evidence="12 15" id="KW-0456">Lyase</keyword>
<evidence type="ECO:0000256" key="1">
    <source>
        <dbReference type="ARBA" id="ARBA00001946"/>
    </source>
</evidence>
<evidence type="ECO:0000256" key="15">
    <source>
        <dbReference type="RuleBase" id="RU364045"/>
    </source>
</evidence>
<organism evidence="18 19">
    <name type="scientific">Robertmurraya beringensis</name>
    <dbReference type="NCBI Taxonomy" id="641660"/>
    <lineage>
        <taxon>Bacteria</taxon>
        <taxon>Bacillati</taxon>
        <taxon>Bacillota</taxon>
        <taxon>Bacilli</taxon>
        <taxon>Bacillales</taxon>
        <taxon>Bacillaceae</taxon>
        <taxon>Robertmurraya</taxon>
    </lineage>
</organism>
<comment type="subunit">
    <text evidence="4 15">Heterotetramer consisting of two non-identical subunits: a beta subunit (TrpG) and a large alpha subunit (TrpE).</text>
</comment>
<dbReference type="GO" id="GO:0004049">
    <property type="term" value="F:anthranilate synthase activity"/>
    <property type="evidence" value="ECO:0007669"/>
    <property type="project" value="UniProtKB-EC"/>
</dbReference>
<comment type="caution">
    <text evidence="18">The sequence shown here is derived from an EMBL/GenBank/DDBJ whole genome shotgun (WGS) entry which is preliminary data.</text>
</comment>
<keyword evidence="9 15" id="KW-0822">Tryptophan biosynthesis</keyword>
<dbReference type="RefSeq" id="WP_160548615.1">
    <property type="nucleotide sequence ID" value="NZ_JBHLUU010000113.1"/>
</dbReference>
<dbReference type="PANTHER" id="PTHR11236:SF48">
    <property type="entry name" value="ISOCHORISMATE SYNTHASE MENF"/>
    <property type="match status" value="1"/>
</dbReference>
<protein>
    <recommendedName>
        <fullName evidence="6 15">Anthranilate synthase component 1</fullName>
        <ecNumber evidence="5 15">4.1.3.27</ecNumber>
    </recommendedName>
</protein>
<comment type="catalytic activity">
    <reaction evidence="14 15">
        <text>chorismate + L-glutamine = anthranilate + pyruvate + L-glutamate + H(+)</text>
        <dbReference type="Rhea" id="RHEA:21732"/>
        <dbReference type="ChEBI" id="CHEBI:15361"/>
        <dbReference type="ChEBI" id="CHEBI:15378"/>
        <dbReference type="ChEBI" id="CHEBI:16567"/>
        <dbReference type="ChEBI" id="CHEBI:29748"/>
        <dbReference type="ChEBI" id="CHEBI:29985"/>
        <dbReference type="ChEBI" id="CHEBI:58359"/>
        <dbReference type="EC" id="4.1.3.27"/>
    </reaction>
</comment>
<evidence type="ECO:0000256" key="4">
    <source>
        <dbReference type="ARBA" id="ARBA00011575"/>
    </source>
</evidence>
<evidence type="ECO:0000256" key="7">
    <source>
        <dbReference type="ARBA" id="ARBA00022605"/>
    </source>
</evidence>
<keyword evidence="7 15" id="KW-0028">Amino-acid biosynthesis</keyword>
<evidence type="ECO:0000256" key="10">
    <source>
        <dbReference type="ARBA" id="ARBA00022842"/>
    </source>
</evidence>
<evidence type="ECO:0000313" key="19">
    <source>
        <dbReference type="Proteomes" id="UP001589738"/>
    </source>
</evidence>
<evidence type="ECO:0000256" key="5">
    <source>
        <dbReference type="ARBA" id="ARBA00012266"/>
    </source>
</evidence>
<feature type="domain" description="Anthranilate synthase component I N-terminal" evidence="17">
    <location>
        <begin position="16"/>
        <end position="153"/>
    </location>
</feature>
<evidence type="ECO:0000256" key="6">
    <source>
        <dbReference type="ARBA" id="ARBA00020653"/>
    </source>
</evidence>
<gene>
    <name evidence="15 18" type="primary">trpE</name>
    <name evidence="18" type="ORF">ACFFHF_16985</name>
</gene>
<proteinExistence type="inferred from homology"/>
<evidence type="ECO:0000313" key="18">
    <source>
        <dbReference type="EMBL" id="MFC0476900.1"/>
    </source>
</evidence>
<dbReference type="InterPro" id="IPR006805">
    <property type="entry name" value="Anth_synth_I_N"/>
</dbReference>
<dbReference type="NCBIfam" id="TIGR00564">
    <property type="entry name" value="trpE_most"/>
    <property type="match status" value="1"/>
</dbReference>
<dbReference type="InterPro" id="IPR015890">
    <property type="entry name" value="Chorismate_C"/>
</dbReference>
<evidence type="ECO:0000256" key="14">
    <source>
        <dbReference type="ARBA" id="ARBA00047683"/>
    </source>
</evidence>
<evidence type="ECO:0000256" key="12">
    <source>
        <dbReference type="ARBA" id="ARBA00023239"/>
    </source>
</evidence>
<dbReference type="Gene3D" id="3.60.120.10">
    <property type="entry name" value="Anthranilate synthase"/>
    <property type="match status" value="1"/>
</dbReference>
<dbReference type="EC" id="4.1.3.27" evidence="5 15"/>
<dbReference type="InterPro" id="IPR019999">
    <property type="entry name" value="Anth_synth_I-like"/>
</dbReference>
<evidence type="ECO:0000256" key="2">
    <source>
        <dbReference type="ARBA" id="ARBA00004873"/>
    </source>
</evidence>
<dbReference type="EMBL" id="JBHLUU010000113">
    <property type="protein sequence ID" value="MFC0476900.1"/>
    <property type="molecule type" value="Genomic_DNA"/>
</dbReference>
<evidence type="ECO:0000259" key="16">
    <source>
        <dbReference type="Pfam" id="PF00425"/>
    </source>
</evidence>
<dbReference type="Proteomes" id="UP001589738">
    <property type="component" value="Unassembled WGS sequence"/>
</dbReference>
<comment type="function">
    <text evidence="13 15">Part of a heterotetrameric complex that catalyzes the two-step biosynthesis of anthranilate, an intermediate in the biosynthesis of L-tryptophan. In the first step, the glutamine-binding beta subunit (TrpG) of anthranilate synthase (AS) provides the glutamine amidotransferase activity which generates ammonia as a substrate that, along with chorismate, is used in the second step, catalyzed by the large alpha subunit of AS (TrpE) to produce anthranilate. In the absence of TrpG, TrpE can synthesize anthranilate directly from chorismate and high concentrations of ammonia.</text>
</comment>
<dbReference type="InterPro" id="IPR005256">
    <property type="entry name" value="Anth_synth_I_PabB"/>
</dbReference>
<dbReference type="PANTHER" id="PTHR11236">
    <property type="entry name" value="AMINOBENZOATE/ANTHRANILATE SYNTHASE"/>
    <property type="match status" value="1"/>
</dbReference>
<dbReference type="SUPFAM" id="SSF56322">
    <property type="entry name" value="ADC synthase"/>
    <property type="match status" value="1"/>
</dbReference>
<sequence length="462" mass="51957">MNANVQNIIIEEILGDTLTPISIFQRLKGVKKCLLESSLKHEHSGRYSFIAANPAVELKGSGNNTILIKKQSSETLLANPLELLKKIVPNIENDFMKEIPFIGGAAGFVSYDIVRYYEEIGEIPRDEMIVPEVHFLLFETIVVFDHLTQKVFIVGIPINDQSSLEDIKGLVEETKNQILNEREDAPSPVSISSYEASISKEEFIERVKKAKEYIVEGDIFQVVLSQRMKATIQGDPFSFYRKLRVQNPSPYMYYFDFEEYVVVGASPESLMKAVGETVYTNPIAGTRPRGNTQEEDEQLSVELIQDEKELAEHRMLVDLGRNDLGRVCEFGSVQISKYMDIEKYKHVMHIVSEVKGTLKSSYHPIDALIACLPAGTVSGAPKIRAMEIINELEDVKRGIYSGAVGYYSANGNIDFALAIRTMVVKDSKAYIQAGAGIVYDSIPEKEYEETIHKMKAFLEVEK</sequence>
<evidence type="ECO:0000256" key="9">
    <source>
        <dbReference type="ARBA" id="ARBA00022822"/>
    </source>
</evidence>
<evidence type="ECO:0000256" key="13">
    <source>
        <dbReference type="ARBA" id="ARBA00025634"/>
    </source>
</evidence>
<keyword evidence="8 15" id="KW-0479">Metal-binding</keyword>
<dbReference type="Pfam" id="PF04715">
    <property type="entry name" value="Anth_synt_I_N"/>
    <property type="match status" value="1"/>
</dbReference>